<dbReference type="Gene3D" id="3.10.450.50">
    <property type="match status" value="1"/>
</dbReference>
<sequence>MSLYNEWKKLVVFFVQTEGEEEFWKELGSVEEKIIPNILKNYKDTTKGKLKDLAKSFNVSSVSFMGFLDGINTSLKQPLELESLTEDSEIELHIDFEKLYIEMLQSNTDYLYNLPEWNLIFGKEKITELKIAYGDTKTIVAPTRIGRNELCPCGSGKKYKNCCGKNS</sequence>
<dbReference type="PANTHER" id="PTHR33747">
    <property type="entry name" value="UPF0225 PROTEIN SCO1677"/>
    <property type="match status" value="1"/>
</dbReference>
<protein>
    <recommendedName>
        <fullName evidence="3">SEC-C domain-containing protein</fullName>
    </recommendedName>
</protein>
<evidence type="ECO:0000313" key="2">
    <source>
        <dbReference type="Proteomes" id="UP000563151"/>
    </source>
</evidence>
<proteinExistence type="predicted"/>
<dbReference type="NCBIfam" id="NF004088">
    <property type="entry name" value="PRK05590.1"/>
    <property type="match status" value="1"/>
</dbReference>
<reference evidence="1 2" key="1">
    <citation type="submission" date="2020-04" db="EMBL/GenBank/DDBJ databases">
        <title>Genomic insights into acetone-butanol-ethanol (ABE) fermentation by sequencing solventogenic clostridia strains.</title>
        <authorList>
            <person name="Brown S."/>
        </authorList>
    </citation>
    <scope>NUCLEOTIDE SEQUENCE [LARGE SCALE GENOMIC DNA]</scope>
    <source>
        <strain evidence="1 2">DJ011</strain>
    </source>
</reference>
<accession>A0A923J176</accession>
<dbReference type="RefSeq" id="WP_035147808.1">
    <property type="nucleotide sequence ID" value="NZ_JAAZWO010000004.1"/>
</dbReference>
<dbReference type="PANTHER" id="PTHR33747:SF1">
    <property type="entry name" value="ADENYLATE CYCLASE-ASSOCIATED CAP C-TERMINAL DOMAIN-CONTAINING PROTEIN"/>
    <property type="match status" value="1"/>
</dbReference>
<dbReference type="Proteomes" id="UP000563151">
    <property type="component" value="Unassembled WGS sequence"/>
</dbReference>
<evidence type="ECO:0008006" key="3">
    <source>
        <dbReference type="Google" id="ProtNLM"/>
    </source>
</evidence>
<dbReference type="SUPFAM" id="SSF103642">
    <property type="entry name" value="Sec-C motif"/>
    <property type="match status" value="1"/>
</dbReference>
<dbReference type="EMBL" id="JAAZWO010000004">
    <property type="protein sequence ID" value="MBC2397043.1"/>
    <property type="molecule type" value="Genomic_DNA"/>
</dbReference>
<organism evidence="1 2">
    <name type="scientific">Clostridium tetanomorphum</name>
    <dbReference type="NCBI Taxonomy" id="1553"/>
    <lineage>
        <taxon>Bacteria</taxon>
        <taxon>Bacillati</taxon>
        <taxon>Bacillota</taxon>
        <taxon>Clostridia</taxon>
        <taxon>Eubacteriales</taxon>
        <taxon>Clostridiaceae</taxon>
        <taxon>Clostridium</taxon>
    </lineage>
</organism>
<gene>
    <name evidence="1" type="ORF">HGG79_04500</name>
</gene>
<dbReference type="Pfam" id="PF02810">
    <property type="entry name" value="SEC-C"/>
    <property type="match status" value="1"/>
</dbReference>
<dbReference type="AlphaFoldDB" id="A0A923J176"/>
<comment type="caution">
    <text evidence="1">The sequence shown here is derived from an EMBL/GenBank/DDBJ whole genome shotgun (WGS) entry which is preliminary data.</text>
</comment>
<evidence type="ECO:0000313" key="1">
    <source>
        <dbReference type="EMBL" id="MBC2397043.1"/>
    </source>
</evidence>
<name>A0A923J176_CLOTT</name>
<keyword evidence="2" id="KW-1185">Reference proteome</keyword>
<dbReference type="InterPro" id="IPR004027">
    <property type="entry name" value="SEC_C_motif"/>
</dbReference>